<evidence type="ECO:0000313" key="2">
    <source>
        <dbReference type="EMBL" id="KAF2864148.1"/>
    </source>
</evidence>
<feature type="region of interest" description="Disordered" evidence="1">
    <location>
        <begin position="22"/>
        <end position="54"/>
    </location>
</feature>
<evidence type="ECO:0000313" key="3">
    <source>
        <dbReference type="Proteomes" id="UP000799421"/>
    </source>
</evidence>
<name>A0A6A7CCG3_9PEZI</name>
<feature type="region of interest" description="Disordered" evidence="1">
    <location>
        <begin position="151"/>
        <end position="176"/>
    </location>
</feature>
<dbReference type="EMBL" id="MU005958">
    <property type="protein sequence ID" value="KAF2864148.1"/>
    <property type="molecule type" value="Genomic_DNA"/>
</dbReference>
<feature type="compositionally biased region" description="Basic and acidic residues" evidence="1">
    <location>
        <begin position="43"/>
        <end position="54"/>
    </location>
</feature>
<keyword evidence="3" id="KW-1185">Reference proteome</keyword>
<sequence>MLEEDGKTATASRRLAQKICAMTSRQTAQGEEQDEEEEAGAGFRDKGEEGEVKVEAARLSTSALDSNYSYFMPRLGRSQSVTSTPPASASDVTATAQLVSHTDQLSIQNARLNSLAPVMESDSVAVVSPDPNEAVELERSLVYPNQSHAALHSQHHPTRSGVHRQMSSHPVGCTNR</sequence>
<reference evidence="2" key="1">
    <citation type="journal article" date="2020" name="Stud. Mycol.">
        <title>101 Dothideomycetes genomes: a test case for predicting lifestyles and emergence of pathogens.</title>
        <authorList>
            <person name="Haridas S."/>
            <person name="Albert R."/>
            <person name="Binder M."/>
            <person name="Bloem J."/>
            <person name="Labutti K."/>
            <person name="Salamov A."/>
            <person name="Andreopoulos B."/>
            <person name="Baker S."/>
            <person name="Barry K."/>
            <person name="Bills G."/>
            <person name="Bluhm B."/>
            <person name="Cannon C."/>
            <person name="Castanera R."/>
            <person name="Culley D."/>
            <person name="Daum C."/>
            <person name="Ezra D."/>
            <person name="Gonzalez J."/>
            <person name="Henrissat B."/>
            <person name="Kuo A."/>
            <person name="Liang C."/>
            <person name="Lipzen A."/>
            <person name="Lutzoni F."/>
            <person name="Magnuson J."/>
            <person name="Mondo S."/>
            <person name="Nolan M."/>
            <person name="Ohm R."/>
            <person name="Pangilinan J."/>
            <person name="Park H.-J."/>
            <person name="Ramirez L."/>
            <person name="Alfaro M."/>
            <person name="Sun H."/>
            <person name="Tritt A."/>
            <person name="Yoshinaga Y."/>
            <person name="Zwiers L.-H."/>
            <person name="Turgeon B."/>
            <person name="Goodwin S."/>
            <person name="Spatafora J."/>
            <person name="Crous P."/>
            <person name="Grigoriev I."/>
        </authorList>
    </citation>
    <scope>NUCLEOTIDE SEQUENCE</scope>
    <source>
        <strain evidence="2">CBS 480.64</strain>
    </source>
</reference>
<feature type="compositionally biased region" description="Basic residues" evidence="1">
    <location>
        <begin position="153"/>
        <end position="162"/>
    </location>
</feature>
<gene>
    <name evidence="2" type="ORF">K470DRAFT_53958</name>
</gene>
<organism evidence="2 3">
    <name type="scientific">Piedraia hortae CBS 480.64</name>
    <dbReference type="NCBI Taxonomy" id="1314780"/>
    <lineage>
        <taxon>Eukaryota</taxon>
        <taxon>Fungi</taxon>
        <taxon>Dikarya</taxon>
        <taxon>Ascomycota</taxon>
        <taxon>Pezizomycotina</taxon>
        <taxon>Dothideomycetes</taxon>
        <taxon>Dothideomycetidae</taxon>
        <taxon>Capnodiales</taxon>
        <taxon>Piedraiaceae</taxon>
        <taxon>Piedraia</taxon>
    </lineage>
</organism>
<accession>A0A6A7CCG3</accession>
<protein>
    <submittedName>
        <fullName evidence="2">Uncharacterized protein</fullName>
    </submittedName>
</protein>
<dbReference type="Proteomes" id="UP000799421">
    <property type="component" value="Unassembled WGS sequence"/>
</dbReference>
<dbReference type="AlphaFoldDB" id="A0A6A7CCG3"/>
<evidence type="ECO:0000256" key="1">
    <source>
        <dbReference type="SAM" id="MobiDB-lite"/>
    </source>
</evidence>
<proteinExistence type="predicted"/>